<name>A0ACD3B8U0_9AGAR</name>
<keyword evidence="2" id="KW-1185">Reference proteome</keyword>
<evidence type="ECO:0000313" key="1">
    <source>
        <dbReference type="EMBL" id="TFK74112.1"/>
    </source>
</evidence>
<dbReference type="EMBL" id="ML208270">
    <property type="protein sequence ID" value="TFK74112.1"/>
    <property type="molecule type" value="Genomic_DNA"/>
</dbReference>
<sequence>MSVSYNQEGKNIISGSCDKTIRIWNATGGEPVMAPLQGHTDSVLSVAYSPDDDHVVSGSADKTIKIWNAATGQLIIDLPQAHADWVRSVAYSPDGKCIISGSHDNTIRIWDPAIELSAKGQFQNKCSSALPATQIPNGQHPISELTMNPHCFYHFPTFKHILPHVHLEETAACDPTCISCTGQLQVDLTDFLPLALLHGKISQEGWLTYDNKLLLWIPPYLRNVFLGPHQMVISQNPLHKHVIVDWSTFVYGESWTNITG</sequence>
<dbReference type="Proteomes" id="UP000308600">
    <property type="component" value="Unassembled WGS sequence"/>
</dbReference>
<organism evidence="1 2">
    <name type="scientific">Pluteus cervinus</name>
    <dbReference type="NCBI Taxonomy" id="181527"/>
    <lineage>
        <taxon>Eukaryota</taxon>
        <taxon>Fungi</taxon>
        <taxon>Dikarya</taxon>
        <taxon>Basidiomycota</taxon>
        <taxon>Agaricomycotina</taxon>
        <taxon>Agaricomycetes</taxon>
        <taxon>Agaricomycetidae</taxon>
        <taxon>Agaricales</taxon>
        <taxon>Pluteineae</taxon>
        <taxon>Pluteaceae</taxon>
        <taxon>Pluteus</taxon>
    </lineage>
</organism>
<accession>A0ACD3B8U0</accession>
<proteinExistence type="predicted"/>
<evidence type="ECO:0000313" key="2">
    <source>
        <dbReference type="Proteomes" id="UP000308600"/>
    </source>
</evidence>
<reference evidence="1 2" key="1">
    <citation type="journal article" date="2019" name="Nat. Ecol. Evol.">
        <title>Megaphylogeny resolves global patterns of mushroom evolution.</title>
        <authorList>
            <person name="Varga T."/>
            <person name="Krizsan K."/>
            <person name="Foldi C."/>
            <person name="Dima B."/>
            <person name="Sanchez-Garcia M."/>
            <person name="Sanchez-Ramirez S."/>
            <person name="Szollosi G.J."/>
            <person name="Szarkandi J.G."/>
            <person name="Papp V."/>
            <person name="Albert L."/>
            <person name="Andreopoulos W."/>
            <person name="Angelini C."/>
            <person name="Antonin V."/>
            <person name="Barry K.W."/>
            <person name="Bougher N.L."/>
            <person name="Buchanan P."/>
            <person name="Buyck B."/>
            <person name="Bense V."/>
            <person name="Catcheside P."/>
            <person name="Chovatia M."/>
            <person name="Cooper J."/>
            <person name="Damon W."/>
            <person name="Desjardin D."/>
            <person name="Finy P."/>
            <person name="Geml J."/>
            <person name="Haridas S."/>
            <person name="Hughes K."/>
            <person name="Justo A."/>
            <person name="Karasinski D."/>
            <person name="Kautmanova I."/>
            <person name="Kiss B."/>
            <person name="Kocsube S."/>
            <person name="Kotiranta H."/>
            <person name="LaButti K.M."/>
            <person name="Lechner B.E."/>
            <person name="Liimatainen K."/>
            <person name="Lipzen A."/>
            <person name="Lukacs Z."/>
            <person name="Mihaltcheva S."/>
            <person name="Morgado L.N."/>
            <person name="Niskanen T."/>
            <person name="Noordeloos M.E."/>
            <person name="Ohm R.A."/>
            <person name="Ortiz-Santana B."/>
            <person name="Ovrebo C."/>
            <person name="Racz N."/>
            <person name="Riley R."/>
            <person name="Savchenko A."/>
            <person name="Shiryaev A."/>
            <person name="Soop K."/>
            <person name="Spirin V."/>
            <person name="Szebenyi C."/>
            <person name="Tomsovsky M."/>
            <person name="Tulloss R.E."/>
            <person name="Uehling J."/>
            <person name="Grigoriev I.V."/>
            <person name="Vagvolgyi C."/>
            <person name="Papp T."/>
            <person name="Martin F.M."/>
            <person name="Miettinen O."/>
            <person name="Hibbett D.S."/>
            <person name="Nagy L.G."/>
        </authorList>
    </citation>
    <scope>NUCLEOTIDE SEQUENCE [LARGE SCALE GENOMIC DNA]</scope>
    <source>
        <strain evidence="1 2">NL-1719</strain>
    </source>
</reference>
<gene>
    <name evidence="1" type="ORF">BDN72DRAFT_914198</name>
</gene>
<protein>
    <submittedName>
        <fullName evidence="1">WD40 repeat-like protein</fullName>
    </submittedName>
</protein>